<dbReference type="PANTHER" id="PTHR23026:SF90">
    <property type="entry name" value="IODOTYROSINE DEIODINASE 1"/>
    <property type="match status" value="1"/>
</dbReference>
<dbReference type="CDD" id="cd02144">
    <property type="entry name" value="iodotyrosine_dehalogenase"/>
    <property type="match status" value="1"/>
</dbReference>
<keyword evidence="6" id="KW-1185">Reference proteome</keyword>
<evidence type="ECO:0000313" key="5">
    <source>
        <dbReference type="EMBL" id="SMD26393.1"/>
    </source>
</evidence>
<dbReference type="AlphaFoldDB" id="A0A1Y5Y6G8"/>
<keyword evidence="1" id="KW-0285">Flavoprotein</keyword>
<name>A0A1Y5Y6G8_KIBAR</name>
<proteinExistence type="predicted"/>
<organism evidence="5 6">
    <name type="scientific">Kibdelosporangium aridum</name>
    <dbReference type="NCBI Taxonomy" id="2030"/>
    <lineage>
        <taxon>Bacteria</taxon>
        <taxon>Bacillati</taxon>
        <taxon>Actinomycetota</taxon>
        <taxon>Actinomycetes</taxon>
        <taxon>Pseudonocardiales</taxon>
        <taxon>Pseudonocardiaceae</taxon>
        <taxon>Kibdelosporangium</taxon>
    </lineage>
</organism>
<evidence type="ECO:0000256" key="1">
    <source>
        <dbReference type="ARBA" id="ARBA00022630"/>
    </source>
</evidence>
<dbReference type="Proteomes" id="UP000192674">
    <property type="component" value="Unassembled WGS sequence"/>
</dbReference>
<gene>
    <name evidence="5" type="ORF">SAMN05661093_09976</name>
</gene>
<accession>A0A1Y5Y6G8</accession>
<sequence length="237" mass="26683">MVAPTRTHTHPFVPYRRPRLSEDEALRRGLELFRSLNGRRSVRWFSPDPVAPELIGTAVQIANTAPSGAHHQPWTFVATQDAALKRRIREAAEAEERRFYHDRNVPEWHAALAPLETNEHKEFLETAPWLVAVFAQKSTTLPDGARRKNYYVSESVGIACGLFITALHTMGLATLTHTPNPMAFLRDALGRPATERPYILFPVGYPSEDCEVPVLERKPLREALVVASTMSNSHSTR</sequence>
<dbReference type="RefSeq" id="WP_235039280.1">
    <property type="nucleotide sequence ID" value="NZ_FWXV01000014.1"/>
</dbReference>
<evidence type="ECO:0000259" key="4">
    <source>
        <dbReference type="Pfam" id="PF00881"/>
    </source>
</evidence>
<dbReference type="Pfam" id="PF00881">
    <property type="entry name" value="Nitroreductase"/>
    <property type="match status" value="1"/>
</dbReference>
<dbReference type="InterPro" id="IPR029479">
    <property type="entry name" value="Nitroreductase"/>
</dbReference>
<dbReference type="InterPro" id="IPR050627">
    <property type="entry name" value="Nitroreductase/BluB"/>
</dbReference>
<evidence type="ECO:0000313" key="6">
    <source>
        <dbReference type="Proteomes" id="UP000192674"/>
    </source>
</evidence>
<dbReference type="EMBL" id="FWXV01000014">
    <property type="protein sequence ID" value="SMD26393.1"/>
    <property type="molecule type" value="Genomic_DNA"/>
</dbReference>
<dbReference type="Gene3D" id="3.40.109.10">
    <property type="entry name" value="NADH Oxidase"/>
    <property type="match status" value="1"/>
</dbReference>
<keyword evidence="3" id="KW-0560">Oxidoreductase</keyword>
<dbReference type="InterPro" id="IPR000415">
    <property type="entry name" value="Nitroreductase-like"/>
</dbReference>
<protein>
    <submittedName>
        <fullName evidence="5">Nitroreductase</fullName>
    </submittedName>
</protein>
<dbReference type="GO" id="GO:0016491">
    <property type="term" value="F:oxidoreductase activity"/>
    <property type="evidence" value="ECO:0007669"/>
    <property type="project" value="UniProtKB-KW"/>
</dbReference>
<reference evidence="5 6" key="1">
    <citation type="submission" date="2017-04" db="EMBL/GenBank/DDBJ databases">
        <authorList>
            <person name="Afonso C.L."/>
            <person name="Miller P.J."/>
            <person name="Scott M.A."/>
            <person name="Spackman E."/>
            <person name="Goraichik I."/>
            <person name="Dimitrov K.M."/>
            <person name="Suarez D.L."/>
            <person name="Swayne D.E."/>
        </authorList>
    </citation>
    <scope>NUCLEOTIDE SEQUENCE [LARGE SCALE GENOMIC DNA]</scope>
    <source>
        <strain evidence="5 6">DSM 43828</strain>
    </source>
</reference>
<dbReference type="PANTHER" id="PTHR23026">
    <property type="entry name" value="NADPH NITROREDUCTASE"/>
    <property type="match status" value="1"/>
</dbReference>
<evidence type="ECO:0000256" key="3">
    <source>
        <dbReference type="ARBA" id="ARBA00023002"/>
    </source>
</evidence>
<keyword evidence="2" id="KW-0288">FMN</keyword>
<feature type="domain" description="Nitroreductase" evidence="4">
    <location>
        <begin position="38"/>
        <end position="205"/>
    </location>
</feature>
<evidence type="ECO:0000256" key="2">
    <source>
        <dbReference type="ARBA" id="ARBA00022643"/>
    </source>
</evidence>
<dbReference type="SUPFAM" id="SSF55469">
    <property type="entry name" value="FMN-dependent nitroreductase-like"/>
    <property type="match status" value="1"/>
</dbReference>